<reference evidence="1" key="1">
    <citation type="journal article" date="2015" name="Nature">
        <title>Complex archaea that bridge the gap between prokaryotes and eukaryotes.</title>
        <authorList>
            <person name="Spang A."/>
            <person name="Saw J.H."/>
            <person name="Jorgensen S.L."/>
            <person name="Zaremba-Niedzwiedzka K."/>
            <person name="Martijn J."/>
            <person name="Lind A.E."/>
            <person name="van Eijk R."/>
            <person name="Schleper C."/>
            <person name="Guy L."/>
            <person name="Ettema T.J."/>
        </authorList>
    </citation>
    <scope>NUCLEOTIDE SEQUENCE</scope>
</reference>
<name>A0A0F8WNW6_9ZZZZ</name>
<dbReference type="AlphaFoldDB" id="A0A0F8WNW6"/>
<sequence length="73" mass="8331">MEGNAEYDRGFLEGSKTQNLADHKLIIEPLRKTLRKIEIDADYAKFHKCGDTLYYSKIAKIAKQALESENKNG</sequence>
<comment type="caution">
    <text evidence="1">The sequence shown here is derived from an EMBL/GenBank/DDBJ whole genome shotgun (WGS) entry which is preliminary data.</text>
</comment>
<evidence type="ECO:0000313" key="1">
    <source>
        <dbReference type="EMBL" id="KKK58572.1"/>
    </source>
</evidence>
<gene>
    <name evidence="1" type="ORF">LCGC14_3043090</name>
</gene>
<proteinExistence type="predicted"/>
<organism evidence="1">
    <name type="scientific">marine sediment metagenome</name>
    <dbReference type="NCBI Taxonomy" id="412755"/>
    <lineage>
        <taxon>unclassified sequences</taxon>
        <taxon>metagenomes</taxon>
        <taxon>ecological metagenomes</taxon>
    </lineage>
</organism>
<protein>
    <submittedName>
        <fullName evidence="1">Uncharacterized protein</fullName>
    </submittedName>
</protein>
<accession>A0A0F8WNW6</accession>
<dbReference type="EMBL" id="LAZR01063911">
    <property type="protein sequence ID" value="KKK58572.1"/>
    <property type="molecule type" value="Genomic_DNA"/>
</dbReference>